<feature type="compositionally biased region" description="Polar residues" evidence="1">
    <location>
        <begin position="274"/>
        <end position="284"/>
    </location>
</feature>
<name>A0AAD9K1X0_9ANNE</name>
<feature type="region of interest" description="Disordered" evidence="1">
    <location>
        <begin position="190"/>
        <end position="233"/>
    </location>
</feature>
<sequence>MATNITTSPFTAWSDNITSTFGENATTLYGNITSKTDETTTSYPASTALDWTSPITNATETSTIELSTDHTVLETTTSIVSILNNTESTTIGRTTVTEVANTVATTVITDSGSILKEVVIGDLDDDDITRSGIPVSYIWVPYVIFSLVLVSLMVGSFVRFHKKNGHKYKRRRAELWRQLNMQNILNQVVGAATSPPNGGVTMSAGDDHRHRAKPSTSKSGGRKSRRPLVFNSNMNGSMVDVRCGLSESLSTFRIRPTHPNPLNPRPSGPPRNTGLFSASKSQPLSEDEVFLLQQTRL</sequence>
<proteinExistence type="predicted"/>
<dbReference type="EMBL" id="JAODUP010000081">
    <property type="protein sequence ID" value="KAK2163347.1"/>
    <property type="molecule type" value="Genomic_DNA"/>
</dbReference>
<gene>
    <name evidence="3" type="ORF">LSH36_81g04035</name>
</gene>
<feature type="region of interest" description="Disordered" evidence="1">
    <location>
        <begin position="252"/>
        <end position="287"/>
    </location>
</feature>
<keyword evidence="2" id="KW-1133">Transmembrane helix</keyword>
<dbReference type="AlphaFoldDB" id="A0AAD9K1X0"/>
<accession>A0AAD9K1X0</accession>
<organism evidence="3 4">
    <name type="scientific">Paralvinella palmiformis</name>
    <dbReference type="NCBI Taxonomy" id="53620"/>
    <lineage>
        <taxon>Eukaryota</taxon>
        <taxon>Metazoa</taxon>
        <taxon>Spiralia</taxon>
        <taxon>Lophotrochozoa</taxon>
        <taxon>Annelida</taxon>
        <taxon>Polychaeta</taxon>
        <taxon>Sedentaria</taxon>
        <taxon>Canalipalpata</taxon>
        <taxon>Terebellida</taxon>
        <taxon>Terebelliformia</taxon>
        <taxon>Alvinellidae</taxon>
        <taxon>Paralvinella</taxon>
    </lineage>
</organism>
<evidence type="ECO:0000256" key="1">
    <source>
        <dbReference type="SAM" id="MobiDB-lite"/>
    </source>
</evidence>
<comment type="caution">
    <text evidence="3">The sequence shown here is derived from an EMBL/GenBank/DDBJ whole genome shotgun (WGS) entry which is preliminary data.</text>
</comment>
<evidence type="ECO:0000313" key="3">
    <source>
        <dbReference type="EMBL" id="KAK2163347.1"/>
    </source>
</evidence>
<evidence type="ECO:0000256" key="2">
    <source>
        <dbReference type="SAM" id="Phobius"/>
    </source>
</evidence>
<protein>
    <submittedName>
        <fullName evidence="3">Uncharacterized protein</fullName>
    </submittedName>
</protein>
<keyword evidence="4" id="KW-1185">Reference proteome</keyword>
<keyword evidence="2" id="KW-0812">Transmembrane</keyword>
<dbReference type="Proteomes" id="UP001208570">
    <property type="component" value="Unassembled WGS sequence"/>
</dbReference>
<keyword evidence="2" id="KW-0472">Membrane</keyword>
<feature type="transmembrane region" description="Helical" evidence="2">
    <location>
        <begin position="139"/>
        <end position="160"/>
    </location>
</feature>
<reference evidence="3" key="1">
    <citation type="journal article" date="2023" name="Mol. Biol. Evol.">
        <title>Third-Generation Sequencing Reveals the Adaptive Role of the Epigenome in Three Deep-Sea Polychaetes.</title>
        <authorList>
            <person name="Perez M."/>
            <person name="Aroh O."/>
            <person name="Sun Y."/>
            <person name="Lan Y."/>
            <person name="Juniper S.K."/>
            <person name="Young C.R."/>
            <person name="Angers B."/>
            <person name="Qian P.Y."/>
        </authorList>
    </citation>
    <scope>NUCLEOTIDE SEQUENCE</scope>
    <source>
        <strain evidence="3">P08H-3</strain>
    </source>
</reference>
<evidence type="ECO:0000313" key="4">
    <source>
        <dbReference type="Proteomes" id="UP001208570"/>
    </source>
</evidence>
<feature type="compositionally biased region" description="Pro residues" evidence="1">
    <location>
        <begin position="258"/>
        <end position="269"/>
    </location>
</feature>